<gene>
    <name evidence="1" type="ORF">LSAT_V11C600319660</name>
</gene>
<dbReference type="Proteomes" id="UP000235145">
    <property type="component" value="Unassembled WGS sequence"/>
</dbReference>
<proteinExistence type="predicted"/>
<evidence type="ECO:0000313" key="2">
    <source>
        <dbReference type="Proteomes" id="UP000235145"/>
    </source>
</evidence>
<dbReference type="AlphaFoldDB" id="A0A9R1V4N6"/>
<accession>A0A9R1V4N6</accession>
<organism evidence="1 2">
    <name type="scientific">Lactuca sativa</name>
    <name type="common">Garden lettuce</name>
    <dbReference type="NCBI Taxonomy" id="4236"/>
    <lineage>
        <taxon>Eukaryota</taxon>
        <taxon>Viridiplantae</taxon>
        <taxon>Streptophyta</taxon>
        <taxon>Embryophyta</taxon>
        <taxon>Tracheophyta</taxon>
        <taxon>Spermatophyta</taxon>
        <taxon>Magnoliopsida</taxon>
        <taxon>eudicotyledons</taxon>
        <taxon>Gunneridae</taxon>
        <taxon>Pentapetalae</taxon>
        <taxon>asterids</taxon>
        <taxon>campanulids</taxon>
        <taxon>Asterales</taxon>
        <taxon>Asteraceae</taxon>
        <taxon>Cichorioideae</taxon>
        <taxon>Cichorieae</taxon>
        <taxon>Lactucinae</taxon>
        <taxon>Lactuca</taxon>
    </lineage>
</organism>
<sequence length="95" mass="10857">MCYIGGNHVFIYERTSYATFSWAWKKQPSRHHELSDVGHLKWFVRSDGLVLGGRGCRVKLCSNGVDESDHLVGECSFAIDTFSWVFNWCGILHGF</sequence>
<keyword evidence="2" id="KW-1185">Reference proteome</keyword>
<evidence type="ECO:0000313" key="1">
    <source>
        <dbReference type="EMBL" id="KAJ0199640.1"/>
    </source>
</evidence>
<reference evidence="1 2" key="1">
    <citation type="journal article" date="2017" name="Nat. Commun.">
        <title>Genome assembly with in vitro proximity ligation data and whole-genome triplication in lettuce.</title>
        <authorList>
            <person name="Reyes-Chin-Wo S."/>
            <person name="Wang Z."/>
            <person name="Yang X."/>
            <person name="Kozik A."/>
            <person name="Arikit S."/>
            <person name="Song C."/>
            <person name="Xia L."/>
            <person name="Froenicke L."/>
            <person name="Lavelle D.O."/>
            <person name="Truco M.J."/>
            <person name="Xia R."/>
            <person name="Zhu S."/>
            <person name="Xu C."/>
            <person name="Xu H."/>
            <person name="Xu X."/>
            <person name="Cox K."/>
            <person name="Korf I."/>
            <person name="Meyers B.C."/>
            <person name="Michelmore R.W."/>
        </authorList>
    </citation>
    <scope>NUCLEOTIDE SEQUENCE [LARGE SCALE GENOMIC DNA]</scope>
    <source>
        <strain evidence="2">cv. Salinas</strain>
        <tissue evidence="1">Seedlings</tissue>
    </source>
</reference>
<dbReference type="EMBL" id="NBSK02000006">
    <property type="protein sequence ID" value="KAJ0199640.1"/>
    <property type="molecule type" value="Genomic_DNA"/>
</dbReference>
<comment type="caution">
    <text evidence="1">The sequence shown here is derived from an EMBL/GenBank/DDBJ whole genome shotgun (WGS) entry which is preliminary data.</text>
</comment>
<evidence type="ECO:0008006" key="3">
    <source>
        <dbReference type="Google" id="ProtNLM"/>
    </source>
</evidence>
<name>A0A9R1V4N6_LACSA</name>
<protein>
    <recommendedName>
        <fullName evidence="3">Reverse transcriptase zinc-binding domain-containing protein</fullName>
    </recommendedName>
</protein>